<protein>
    <submittedName>
        <fullName evidence="1">Uncharacterized protein</fullName>
    </submittedName>
</protein>
<reference evidence="1" key="1">
    <citation type="submission" date="2022-10" db="EMBL/GenBank/DDBJ databases">
        <title>The WGS of Solirubrobacter ginsenosidimutans DSM 21036.</title>
        <authorList>
            <person name="Jiang Z."/>
        </authorList>
    </citation>
    <scope>NUCLEOTIDE SEQUENCE</scope>
    <source>
        <strain evidence="1">DSM 21036</strain>
    </source>
</reference>
<accession>A0A9X3S532</accession>
<gene>
    <name evidence="1" type="ORF">OM076_39610</name>
</gene>
<dbReference type="AlphaFoldDB" id="A0A9X3S532"/>
<dbReference type="Proteomes" id="UP001149140">
    <property type="component" value="Unassembled WGS sequence"/>
</dbReference>
<keyword evidence="2" id="KW-1185">Reference proteome</keyword>
<proteinExistence type="predicted"/>
<dbReference type="EMBL" id="JAPDOD010000066">
    <property type="protein sequence ID" value="MDA0166439.1"/>
    <property type="molecule type" value="Genomic_DNA"/>
</dbReference>
<sequence>MELRRTRKEHVAMPHHSPTLFDAASPNGDEFLLLDDLVTLVALGLLEERPTPNGPVYALTEFGLEVPEFGP</sequence>
<evidence type="ECO:0000313" key="2">
    <source>
        <dbReference type="Proteomes" id="UP001149140"/>
    </source>
</evidence>
<evidence type="ECO:0000313" key="1">
    <source>
        <dbReference type="EMBL" id="MDA0166439.1"/>
    </source>
</evidence>
<comment type="caution">
    <text evidence="1">The sequence shown here is derived from an EMBL/GenBank/DDBJ whole genome shotgun (WGS) entry which is preliminary data.</text>
</comment>
<name>A0A9X3S532_9ACTN</name>
<organism evidence="1 2">
    <name type="scientific">Solirubrobacter ginsenosidimutans</name>
    <dbReference type="NCBI Taxonomy" id="490573"/>
    <lineage>
        <taxon>Bacteria</taxon>
        <taxon>Bacillati</taxon>
        <taxon>Actinomycetota</taxon>
        <taxon>Thermoleophilia</taxon>
        <taxon>Solirubrobacterales</taxon>
        <taxon>Solirubrobacteraceae</taxon>
        <taxon>Solirubrobacter</taxon>
    </lineage>
</organism>